<evidence type="ECO:0000259" key="1">
    <source>
        <dbReference type="Pfam" id="PF13098"/>
    </source>
</evidence>
<dbReference type="PROSITE" id="PS51257">
    <property type="entry name" value="PROKAR_LIPOPROTEIN"/>
    <property type="match status" value="1"/>
</dbReference>
<name>A0A5M9QL05_9HELI</name>
<evidence type="ECO:0000313" key="3">
    <source>
        <dbReference type="Proteomes" id="UP000323707"/>
    </source>
</evidence>
<organism evidence="2 3">
    <name type="scientific">Helicobacter canis</name>
    <dbReference type="NCBI Taxonomy" id="29419"/>
    <lineage>
        <taxon>Bacteria</taxon>
        <taxon>Pseudomonadati</taxon>
        <taxon>Campylobacterota</taxon>
        <taxon>Epsilonproteobacteria</taxon>
        <taxon>Campylobacterales</taxon>
        <taxon>Helicobacteraceae</taxon>
        <taxon>Helicobacter</taxon>
    </lineage>
</organism>
<sequence length="171" mass="18956">MRWGLILLACFIIGCKDQASTQVESSTTLALDSSIVESSKPIVLMFYSTSCQPCKVLEQNLAHAKLQHLLSSFALYPIDIYAKDPITLPFATPTSAKSLRQDLHIYATPTLMLFDKHHLVAFKHIGILSVDDLALLLTLIPTLPENLQTQESKQQWLSSHLTHARASKGSL</sequence>
<evidence type="ECO:0000313" key="2">
    <source>
        <dbReference type="EMBL" id="KAA8708567.1"/>
    </source>
</evidence>
<dbReference type="RefSeq" id="WP_150337583.1">
    <property type="nucleotide sequence ID" value="NZ_JAERIX010000008.1"/>
</dbReference>
<dbReference type="Gene3D" id="3.40.30.10">
    <property type="entry name" value="Glutaredoxin"/>
    <property type="match status" value="1"/>
</dbReference>
<proteinExistence type="predicted"/>
<dbReference type="SUPFAM" id="SSF52833">
    <property type="entry name" value="Thioredoxin-like"/>
    <property type="match status" value="1"/>
</dbReference>
<dbReference type="InterPro" id="IPR036249">
    <property type="entry name" value="Thioredoxin-like_sf"/>
</dbReference>
<feature type="domain" description="Thioredoxin-like fold" evidence="1">
    <location>
        <begin position="37"/>
        <end position="134"/>
    </location>
</feature>
<comment type="caution">
    <text evidence="2">The sequence shown here is derived from an EMBL/GenBank/DDBJ whole genome shotgun (WGS) entry which is preliminary data.</text>
</comment>
<reference evidence="2 3" key="1">
    <citation type="submission" date="2019-09" db="EMBL/GenBank/DDBJ databases">
        <title>Draft genome sequence of various Type strains from the CCUG.</title>
        <authorList>
            <person name="Pineiro-Iglesias B."/>
            <person name="Tunovic T."/>
            <person name="Unosson C."/>
            <person name="Inganas E."/>
            <person name="Ohlen M."/>
            <person name="Cardew S."/>
            <person name="Jensie-Markopoulos S."/>
            <person name="Salva-Serra F."/>
            <person name="Jaen-Luchoro D."/>
            <person name="Karlsson R."/>
            <person name="Svensson-Stadler L."/>
            <person name="Chun J."/>
            <person name="Moore E."/>
        </authorList>
    </citation>
    <scope>NUCLEOTIDE SEQUENCE [LARGE SCALE GENOMIC DNA]</scope>
    <source>
        <strain evidence="2 3">CCUG 32756T</strain>
    </source>
</reference>
<dbReference type="AlphaFoldDB" id="A0A5M9QL05"/>
<gene>
    <name evidence="2" type="ORF">F4V45_06515</name>
</gene>
<dbReference type="Proteomes" id="UP000323707">
    <property type="component" value="Unassembled WGS sequence"/>
</dbReference>
<protein>
    <submittedName>
        <fullName evidence="2">Thioredoxin fold domain-containing protein</fullName>
    </submittedName>
</protein>
<dbReference type="Pfam" id="PF13098">
    <property type="entry name" value="Thioredoxin_2"/>
    <property type="match status" value="1"/>
</dbReference>
<accession>A0A5M9QL05</accession>
<dbReference type="InterPro" id="IPR012336">
    <property type="entry name" value="Thioredoxin-like_fold"/>
</dbReference>
<dbReference type="EMBL" id="VXKE01000019">
    <property type="protein sequence ID" value="KAA8708567.1"/>
    <property type="molecule type" value="Genomic_DNA"/>
</dbReference>